<dbReference type="Pfam" id="PF11927">
    <property type="entry name" value="HODM_asu-like"/>
    <property type="match status" value="1"/>
</dbReference>
<dbReference type="AlphaFoldDB" id="A0A4Y9EJV1"/>
<dbReference type="InterPro" id="IPR021848">
    <property type="entry name" value="HODM_asu-like"/>
</dbReference>
<dbReference type="Proteomes" id="UP000297737">
    <property type="component" value="Unassembled WGS sequence"/>
</dbReference>
<accession>A0A4Y9EJV1</accession>
<evidence type="ECO:0000313" key="2">
    <source>
        <dbReference type="Proteomes" id="UP000297737"/>
    </source>
</evidence>
<dbReference type="OrthoDB" id="5242510at2"/>
<keyword evidence="2" id="KW-1185">Reference proteome</keyword>
<organism evidence="1 2">
    <name type="scientific">Glacieibacterium arshaanense</name>
    <dbReference type="NCBI Taxonomy" id="2511025"/>
    <lineage>
        <taxon>Bacteria</taxon>
        <taxon>Pseudomonadati</taxon>
        <taxon>Pseudomonadota</taxon>
        <taxon>Alphaproteobacteria</taxon>
        <taxon>Sphingomonadales</taxon>
        <taxon>Sphingosinicellaceae</taxon>
        <taxon>Glacieibacterium</taxon>
    </lineage>
</organism>
<name>A0A4Y9EJV1_9SPHN</name>
<gene>
    <name evidence="1" type="ORF">EUV02_15145</name>
</gene>
<evidence type="ECO:0000313" key="1">
    <source>
        <dbReference type="EMBL" id="TFU00382.1"/>
    </source>
</evidence>
<comment type="caution">
    <text evidence="1">The sequence shown here is derived from an EMBL/GenBank/DDBJ whole genome shotgun (WGS) entry which is preliminary data.</text>
</comment>
<protein>
    <submittedName>
        <fullName evidence="1">DUF3445 domain-containing protein</fullName>
    </submittedName>
</protein>
<reference evidence="1 2" key="1">
    <citation type="submission" date="2019-02" db="EMBL/GenBank/DDBJ databases">
        <title>Polymorphobacter sp. isolated from the lake at the Tibet of China.</title>
        <authorList>
            <person name="Li A."/>
        </authorList>
    </citation>
    <scope>NUCLEOTIDE SEQUENCE [LARGE SCALE GENOMIC DNA]</scope>
    <source>
        <strain evidence="1 2">DJ1R-1</strain>
    </source>
</reference>
<dbReference type="EMBL" id="SIHO01000004">
    <property type="protein sequence ID" value="TFU00382.1"/>
    <property type="molecule type" value="Genomic_DNA"/>
</dbReference>
<sequence length="263" mass="27506">MTGFNVAAIAPLKNGHGAAKLGLRPLEPALWRDTGPELAARAAGKASVFAAHPEALHEIPGHAAAAELAALVGAAGLTLRDAACALFEDVCILERGADGLHIFTAGALAYPTDWHLHEKIGQPLAGIHAPVPGFAAKLAAGVDHVFDTLTPARMLTRANWNIVETDTLRYLPALPAAQRFGHVTAENAGETLWLRCERQALRRLPQTGAAVFTIGIYREPLAALPAALVSNLAAAVRTLPHAEALRRGTSGYGAALDAYAAKL</sequence>
<dbReference type="RefSeq" id="WP_135247150.1">
    <property type="nucleotide sequence ID" value="NZ_SIHO01000004.1"/>
</dbReference>
<proteinExistence type="predicted"/>